<feature type="transmembrane region" description="Helical" evidence="1">
    <location>
        <begin position="30"/>
        <end position="52"/>
    </location>
</feature>
<accession>A0A158KWY4</accession>
<reference evidence="2" key="1">
    <citation type="submission" date="2016-01" db="EMBL/GenBank/DDBJ databases">
        <authorList>
            <person name="Peeters C."/>
        </authorList>
    </citation>
    <scope>NUCLEOTIDE SEQUENCE [LARGE SCALE GENOMIC DNA]</scope>
    <source>
        <strain evidence="2">LMG 22940</strain>
    </source>
</reference>
<organism evidence="2 3">
    <name type="scientific">Caballeronia choica</name>
    <dbReference type="NCBI Taxonomy" id="326476"/>
    <lineage>
        <taxon>Bacteria</taxon>
        <taxon>Pseudomonadati</taxon>
        <taxon>Pseudomonadota</taxon>
        <taxon>Betaproteobacteria</taxon>
        <taxon>Burkholderiales</taxon>
        <taxon>Burkholderiaceae</taxon>
        <taxon>Caballeronia</taxon>
    </lineage>
</organism>
<dbReference type="AlphaFoldDB" id="A0A158KWY4"/>
<dbReference type="EMBL" id="FCON02000197">
    <property type="protein sequence ID" value="SAL85678.1"/>
    <property type="molecule type" value="Genomic_DNA"/>
</dbReference>
<dbReference type="Proteomes" id="UP000054770">
    <property type="component" value="Unassembled WGS sequence"/>
</dbReference>
<keyword evidence="1" id="KW-0472">Membrane</keyword>
<evidence type="ECO:0000313" key="2">
    <source>
        <dbReference type="EMBL" id="SAL85678.1"/>
    </source>
</evidence>
<dbReference type="OrthoDB" id="9131039at2"/>
<comment type="caution">
    <text evidence="2">The sequence shown here is derived from an EMBL/GenBank/DDBJ whole genome shotgun (WGS) entry which is preliminary data.</text>
</comment>
<keyword evidence="1" id="KW-1133">Transmembrane helix</keyword>
<keyword evidence="1" id="KW-0812">Transmembrane</keyword>
<evidence type="ECO:0000256" key="1">
    <source>
        <dbReference type="SAM" id="Phobius"/>
    </source>
</evidence>
<gene>
    <name evidence="2" type="ORF">AWB68_07762</name>
</gene>
<evidence type="ECO:0008006" key="4">
    <source>
        <dbReference type="Google" id="ProtNLM"/>
    </source>
</evidence>
<evidence type="ECO:0000313" key="3">
    <source>
        <dbReference type="Proteomes" id="UP000054770"/>
    </source>
</evidence>
<dbReference type="RefSeq" id="WP_087649563.1">
    <property type="nucleotide sequence ID" value="NZ_FCON02000197.1"/>
</dbReference>
<keyword evidence="3" id="KW-1185">Reference proteome</keyword>
<proteinExistence type="predicted"/>
<protein>
    <recommendedName>
        <fullName evidence="4">Signal peptide transmembrane protein</fullName>
    </recommendedName>
</protein>
<sequence length="163" mass="17932">MPIVLALVALVGLIYGSVWSFHALSARFGVGVATGVAILAAALVIAAIAYWLHRRREVAPNIARGQGGDWTHELERDWGGVRLAADKRLCDLRVGDQRGGYIFADLLGARMQPAAGAAGQWQVALAVKDAKDPARREWLLPMRDQREARRWSRILSRAVEQKL</sequence>
<name>A0A158KWY4_9BURK</name>